<gene>
    <name evidence="3" type="ORF">MCHLO_12449</name>
</gene>
<sequence length="533" mass="54415">MSSHTAIVDDHDPVIRQTGTWVASGSQEEFRGTTSCSTVKGSTAQLTFVGTDVNVYGSVSNNSQLAALSFSVDSGSATTYRAPSNMTSPVHHQLFWSSGSLGSSDARHNLTITQSAADPACNLYIDFITYATTQGSGNGGPSAYFVDDRDEGIEYDPAWVQYGSDPDFMHTSQATTSGTMKYVFEGVGISYFGGLLAANNYQTNASISIDGGPSTIYVGGGTDATNNLYFTSGALAENAQHTLEVTALNGASVWIDYLLVSPPANGASGSGSSPTGGSSGGSSKFPVGPVVGAIVGGLAFFAFVIAGMLFFLRRRNIRRRERRRSNGPDMTQYVHGLNSPFPGAPTATVIAAAIAGRPDAITPFVAAEGNPRQTKMHMAEYRPPSSSSTLGVPVPVPQATADSGRQAGLAPLRVGLLPPSAVVPGVIAVNGDGSATLTSASASGSPDGTQPGTADSSPLNAPSASESSPHTTTGGVGTPITSATSAHPSAGPLPDVARKLASEERLRLEEAQQLGVPVAGGSGAEVAPPTYAA</sequence>
<dbReference type="EMBL" id="DF849094">
    <property type="protein sequence ID" value="GAT55719.1"/>
    <property type="molecule type" value="Genomic_DNA"/>
</dbReference>
<evidence type="ECO:0000256" key="2">
    <source>
        <dbReference type="SAM" id="Phobius"/>
    </source>
</evidence>
<evidence type="ECO:0000256" key="1">
    <source>
        <dbReference type="SAM" id="MobiDB-lite"/>
    </source>
</evidence>
<evidence type="ECO:0000313" key="4">
    <source>
        <dbReference type="Proteomes" id="UP000815677"/>
    </source>
</evidence>
<keyword evidence="2" id="KW-1133">Transmembrane helix</keyword>
<evidence type="ECO:0000313" key="3">
    <source>
        <dbReference type="EMBL" id="GAT55719.1"/>
    </source>
</evidence>
<keyword evidence="2" id="KW-0472">Membrane</keyword>
<feature type="compositionally biased region" description="Polar residues" evidence="1">
    <location>
        <begin position="446"/>
        <end position="487"/>
    </location>
</feature>
<feature type="region of interest" description="Disordered" evidence="1">
    <location>
        <begin position="438"/>
        <end position="533"/>
    </location>
</feature>
<keyword evidence="4" id="KW-1185">Reference proteome</keyword>
<keyword evidence="2" id="KW-0812">Transmembrane</keyword>
<feature type="compositionally biased region" description="Basic and acidic residues" evidence="1">
    <location>
        <begin position="496"/>
        <end position="510"/>
    </location>
</feature>
<evidence type="ECO:0008006" key="5">
    <source>
        <dbReference type="Google" id="ProtNLM"/>
    </source>
</evidence>
<protein>
    <recommendedName>
        <fullName evidence="5">Transmembrane protein</fullName>
    </recommendedName>
</protein>
<dbReference type="Proteomes" id="UP000815677">
    <property type="component" value="Unassembled WGS sequence"/>
</dbReference>
<accession>A0ABQ0LYA4</accession>
<name>A0ABQ0LYA4_MYCCL</name>
<feature type="transmembrane region" description="Helical" evidence="2">
    <location>
        <begin position="290"/>
        <end position="312"/>
    </location>
</feature>
<proteinExistence type="predicted"/>
<dbReference type="Gene3D" id="2.60.120.260">
    <property type="entry name" value="Galactose-binding domain-like"/>
    <property type="match status" value="2"/>
</dbReference>
<organism evidence="3 4">
    <name type="scientific">Mycena chlorophos</name>
    <name type="common">Agaric fungus</name>
    <name type="synonym">Agaricus chlorophos</name>
    <dbReference type="NCBI Taxonomy" id="658473"/>
    <lineage>
        <taxon>Eukaryota</taxon>
        <taxon>Fungi</taxon>
        <taxon>Dikarya</taxon>
        <taxon>Basidiomycota</taxon>
        <taxon>Agaricomycotina</taxon>
        <taxon>Agaricomycetes</taxon>
        <taxon>Agaricomycetidae</taxon>
        <taxon>Agaricales</taxon>
        <taxon>Marasmiineae</taxon>
        <taxon>Mycenaceae</taxon>
        <taxon>Mycena</taxon>
    </lineage>
</organism>
<reference evidence="3" key="1">
    <citation type="submission" date="2014-09" db="EMBL/GenBank/DDBJ databases">
        <title>Genome sequence of the luminous mushroom Mycena chlorophos for searching fungal bioluminescence genes.</title>
        <authorList>
            <person name="Tanaka Y."/>
            <person name="Kasuga D."/>
            <person name="Oba Y."/>
            <person name="Hase S."/>
            <person name="Sato K."/>
            <person name="Oba Y."/>
            <person name="Sakakibara Y."/>
        </authorList>
    </citation>
    <scope>NUCLEOTIDE SEQUENCE</scope>
</reference>